<organism evidence="13 14">
    <name type="scientific">Crateriforma conspicua</name>
    <dbReference type="NCBI Taxonomy" id="2527996"/>
    <lineage>
        <taxon>Bacteria</taxon>
        <taxon>Pseudomonadati</taxon>
        <taxon>Planctomycetota</taxon>
        <taxon>Planctomycetia</taxon>
        <taxon>Planctomycetales</taxon>
        <taxon>Planctomycetaceae</taxon>
        <taxon>Crateriforma</taxon>
    </lineage>
</organism>
<evidence type="ECO:0000256" key="7">
    <source>
        <dbReference type="ARBA" id="ARBA00023277"/>
    </source>
</evidence>
<evidence type="ECO:0000313" key="13">
    <source>
        <dbReference type="EMBL" id="TWT71770.1"/>
    </source>
</evidence>
<feature type="chain" id="PRO_5022931337" description="endo-1,4-beta-xylanase" evidence="11">
    <location>
        <begin position="21"/>
        <end position="453"/>
    </location>
</feature>
<dbReference type="PANTHER" id="PTHR31490:SF88">
    <property type="entry name" value="BETA-XYLANASE"/>
    <property type="match status" value="1"/>
</dbReference>
<dbReference type="InterPro" id="IPR017853">
    <property type="entry name" value="GH"/>
</dbReference>
<sequence length="453" mass="52078" precursor="true">MKIAVHTAVCVAFMAMLCTANEPAWDLAEAEKRIRQHRMSDAVVEITLPDGIQAPAGVTVTIDQTGHEFHFGGFLGPVRVYHDRPELQTFLKQFSQVFNYATLPFYWSQHERQPGTWMLNEHTEKAMRFAREQGMTTKGHPMMWHNTLPAFVEKEPRVDQIDRYVMDHVRMLASEYSQVDQWDLYNETPGIRLKPAENGARRWVESLGGPGPCTQKIVSAVRQVQPGGYFLLNHFRHDDPQYHDQIRYCLDHGVDFSAIGIQTHMHKKSDVITPEQLWDMLQRFAQYKKPIHLTEVSIVSCEPLSDWRQVQQQEAAVERARRNHGPDPAIPSTPDGERRQAESLREFYTIAFSHPNVEAIVWWSLSDEKAWRGMPSGLLDTQLNPKPAYETLDQLVNHQWRTSESCDVDEQGRVSFRGFRGDYRVTLAKDGVKLEGTFRLTEENADAISVSLH</sequence>
<evidence type="ECO:0000259" key="12">
    <source>
        <dbReference type="PROSITE" id="PS51760"/>
    </source>
</evidence>
<dbReference type="SMART" id="SM00633">
    <property type="entry name" value="Glyco_10"/>
    <property type="match status" value="1"/>
</dbReference>
<evidence type="ECO:0000256" key="8">
    <source>
        <dbReference type="ARBA" id="ARBA00023295"/>
    </source>
</evidence>
<gene>
    <name evidence="13" type="primary">xynZ_4</name>
    <name evidence="13" type="ORF">Pan14r_40860</name>
</gene>
<dbReference type="GO" id="GO:0031176">
    <property type="term" value="F:endo-1,4-beta-xylanase activity"/>
    <property type="evidence" value="ECO:0007669"/>
    <property type="project" value="UniProtKB-EC"/>
</dbReference>
<dbReference type="PANTHER" id="PTHR31490">
    <property type="entry name" value="GLYCOSYL HYDROLASE"/>
    <property type="match status" value="1"/>
</dbReference>
<evidence type="ECO:0000313" key="14">
    <source>
        <dbReference type="Proteomes" id="UP000317238"/>
    </source>
</evidence>
<dbReference type="AlphaFoldDB" id="A0A5C5Y8U9"/>
<dbReference type="RefSeq" id="WP_197203852.1">
    <property type="nucleotide sequence ID" value="NZ_SJPL01000001.1"/>
</dbReference>
<keyword evidence="4 13" id="KW-0858">Xylan degradation</keyword>
<dbReference type="EC" id="3.2.1.8" evidence="3"/>
<evidence type="ECO:0000256" key="3">
    <source>
        <dbReference type="ARBA" id="ARBA00012590"/>
    </source>
</evidence>
<evidence type="ECO:0000256" key="10">
    <source>
        <dbReference type="SAM" id="MobiDB-lite"/>
    </source>
</evidence>
<dbReference type="Pfam" id="PF00331">
    <property type="entry name" value="Glyco_hydro_10"/>
    <property type="match status" value="1"/>
</dbReference>
<evidence type="ECO:0000256" key="6">
    <source>
        <dbReference type="ARBA" id="ARBA00022801"/>
    </source>
</evidence>
<dbReference type="InterPro" id="IPR001000">
    <property type="entry name" value="GH10_dom"/>
</dbReference>
<keyword evidence="14" id="KW-1185">Reference proteome</keyword>
<accession>A0A5C5Y8U9</accession>
<dbReference type="GO" id="GO:0045493">
    <property type="term" value="P:xylan catabolic process"/>
    <property type="evidence" value="ECO:0007669"/>
    <property type="project" value="UniProtKB-KW"/>
</dbReference>
<comment type="caution">
    <text evidence="13">The sequence shown here is derived from an EMBL/GenBank/DDBJ whole genome shotgun (WGS) entry which is preliminary data.</text>
</comment>
<evidence type="ECO:0000256" key="9">
    <source>
        <dbReference type="ARBA" id="ARBA00023326"/>
    </source>
</evidence>
<evidence type="ECO:0000256" key="2">
    <source>
        <dbReference type="ARBA" id="ARBA00007495"/>
    </source>
</evidence>
<feature type="region of interest" description="Disordered" evidence="10">
    <location>
        <begin position="314"/>
        <end position="338"/>
    </location>
</feature>
<dbReference type="Gene3D" id="3.20.20.80">
    <property type="entry name" value="Glycosidases"/>
    <property type="match status" value="1"/>
</dbReference>
<comment type="catalytic activity">
    <reaction evidence="1">
        <text>Endohydrolysis of (1-&gt;4)-beta-D-xylosidic linkages in xylans.</text>
        <dbReference type="EC" id="3.2.1.8"/>
    </reaction>
</comment>
<dbReference type="EMBL" id="SJPL01000001">
    <property type="protein sequence ID" value="TWT71770.1"/>
    <property type="molecule type" value="Genomic_DNA"/>
</dbReference>
<proteinExistence type="inferred from homology"/>
<comment type="similarity">
    <text evidence="2">Belongs to the glycosyl hydrolase 10 (cellulase F) family.</text>
</comment>
<keyword evidence="7" id="KW-0119">Carbohydrate metabolism</keyword>
<name>A0A5C5Y8U9_9PLAN</name>
<feature type="domain" description="GH10" evidence="12">
    <location>
        <begin position="81"/>
        <end position="395"/>
    </location>
</feature>
<keyword evidence="8 13" id="KW-0326">Glycosidase</keyword>
<keyword evidence="5 11" id="KW-0732">Signal</keyword>
<evidence type="ECO:0000256" key="5">
    <source>
        <dbReference type="ARBA" id="ARBA00022729"/>
    </source>
</evidence>
<evidence type="ECO:0000256" key="1">
    <source>
        <dbReference type="ARBA" id="ARBA00000681"/>
    </source>
</evidence>
<protein>
    <recommendedName>
        <fullName evidence="3">endo-1,4-beta-xylanase</fullName>
        <ecNumber evidence="3">3.2.1.8</ecNumber>
    </recommendedName>
</protein>
<reference evidence="13 14" key="1">
    <citation type="submission" date="2019-02" db="EMBL/GenBank/DDBJ databases">
        <title>Deep-cultivation of Planctomycetes and their phenomic and genomic characterization uncovers novel biology.</title>
        <authorList>
            <person name="Wiegand S."/>
            <person name="Jogler M."/>
            <person name="Boedeker C."/>
            <person name="Pinto D."/>
            <person name="Vollmers J."/>
            <person name="Rivas-Marin E."/>
            <person name="Kohn T."/>
            <person name="Peeters S.H."/>
            <person name="Heuer A."/>
            <person name="Rast P."/>
            <person name="Oberbeckmann S."/>
            <person name="Bunk B."/>
            <person name="Jeske O."/>
            <person name="Meyerdierks A."/>
            <person name="Storesund J.E."/>
            <person name="Kallscheuer N."/>
            <person name="Luecker S."/>
            <person name="Lage O.M."/>
            <person name="Pohl T."/>
            <person name="Merkel B.J."/>
            <person name="Hornburger P."/>
            <person name="Mueller R.-W."/>
            <person name="Bruemmer F."/>
            <person name="Labrenz M."/>
            <person name="Spormann A.M."/>
            <person name="Op Den Camp H."/>
            <person name="Overmann J."/>
            <person name="Amann R."/>
            <person name="Jetten M.S.M."/>
            <person name="Mascher T."/>
            <person name="Medema M.H."/>
            <person name="Devos D.P."/>
            <person name="Kaster A.-K."/>
            <person name="Ovreas L."/>
            <person name="Rohde M."/>
            <person name="Galperin M.Y."/>
            <person name="Jogler C."/>
        </authorList>
    </citation>
    <scope>NUCLEOTIDE SEQUENCE [LARGE SCALE GENOMIC DNA]</scope>
    <source>
        <strain evidence="13 14">Pan14r</strain>
    </source>
</reference>
<dbReference type="InterPro" id="IPR044846">
    <property type="entry name" value="GH10"/>
</dbReference>
<dbReference type="Proteomes" id="UP000317238">
    <property type="component" value="Unassembled WGS sequence"/>
</dbReference>
<evidence type="ECO:0000256" key="4">
    <source>
        <dbReference type="ARBA" id="ARBA00022651"/>
    </source>
</evidence>
<evidence type="ECO:0000256" key="11">
    <source>
        <dbReference type="SAM" id="SignalP"/>
    </source>
</evidence>
<feature type="signal peptide" evidence="11">
    <location>
        <begin position="1"/>
        <end position="20"/>
    </location>
</feature>
<keyword evidence="9" id="KW-0624">Polysaccharide degradation</keyword>
<dbReference type="PROSITE" id="PS51760">
    <property type="entry name" value="GH10_2"/>
    <property type="match status" value="1"/>
</dbReference>
<dbReference type="SUPFAM" id="SSF51445">
    <property type="entry name" value="(Trans)glycosidases"/>
    <property type="match status" value="1"/>
</dbReference>
<keyword evidence="6 13" id="KW-0378">Hydrolase</keyword>